<organism evidence="4 5">
    <name type="scientific">Alkaliphilus oremlandii (strain OhILAs)</name>
    <name type="common">Clostridium oremlandii (strain OhILAs)</name>
    <dbReference type="NCBI Taxonomy" id="350688"/>
    <lineage>
        <taxon>Bacteria</taxon>
        <taxon>Bacillati</taxon>
        <taxon>Bacillota</taxon>
        <taxon>Clostridia</taxon>
        <taxon>Peptostreptococcales</taxon>
        <taxon>Natronincolaceae</taxon>
        <taxon>Alkaliphilus</taxon>
    </lineage>
</organism>
<keyword evidence="1" id="KW-0479">Metal-binding</keyword>
<dbReference type="InterPro" id="IPR029052">
    <property type="entry name" value="Metallo-depent_PP-like"/>
</dbReference>
<dbReference type="CDD" id="cd07385">
    <property type="entry name" value="MPP_YkuE_C"/>
    <property type="match status" value="1"/>
</dbReference>
<dbReference type="Gene3D" id="3.60.21.10">
    <property type="match status" value="1"/>
</dbReference>
<feature type="domain" description="Calcineurin-like phosphoesterase" evidence="3">
    <location>
        <begin position="46"/>
        <end position="210"/>
    </location>
</feature>
<dbReference type="GO" id="GO:0016020">
    <property type="term" value="C:membrane"/>
    <property type="evidence" value="ECO:0007669"/>
    <property type="project" value="GOC"/>
</dbReference>
<dbReference type="GO" id="GO:0009245">
    <property type="term" value="P:lipid A biosynthetic process"/>
    <property type="evidence" value="ECO:0007669"/>
    <property type="project" value="TreeGrafter"/>
</dbReference>
<dbReference type="OrthoDB" id="9780884at2"/>
<dbReference type="SUPFAM" id="SSF56300">
    <property type="entry name" value="Metallo-dependent phosphatases"/>
    <property type="match status" value="1"/>
</dbReference>
<dbReference type="Pfam" id="PF00149">
    <property type="entry name" value="Metallophos"/>
    <property type="match status" value="1"/>
</dbReference>
<keyword evidence="5" id="KW-1185">Reference proteome</keyword>
<protein>
    <submittedName>
        <fullName evidence="4">Metallophosphoesterase</fullName>
    </submittedName>
</protein>
<dbReference type="eggNOG" id="COG1408">
    <property type="taxonomic scope" value="Bacteria"/>
</dbReference>
<dbReference type="InterPro" id="IPR051158">
    <property type="entry name" value="Metallophosphoesterase_sf"/>
</dbReference>
<dbReference type="HOGENOM" id="CLU_025443_1_0_9"/>
<dbReference type="Proteomes" id="UP000000269">
    <property type="component" value="Chromosome"/>
</dbReference>
<name>A8MLR0_ALKOO</name>
<dbReference type="AlphaFoldDB" id="A8MLR0"/>
<reference evidence="5" key="1">
    <citation type="submission" date="2007-10" db="EMBL/GenBank/DDBJ databases">
        <title>Complete genome of Alkaliphilus oremlandii OhILAs.</title>
        <authorList>
            <person name="Copeland A."/>
            <person name="Lucas S."/>
            <person name="Lapidus A."/>
            <person name="Barry K."/>
            <person name="Detter J.C."/>
            <person name="Glavina del Rio T."/>
            <person name="Hammon N."/>
            <person name="Israni S."/>
            <person name="Dalin E."/>
            <person name="Tice H."/>
            <person name="Pitluck S."/>
            <person name="Chain P."/>
            <person name="Malfatti S."/>
            <person name="Shin M."/>
            <person name="Vergez L."/>
            <person name="Schmutz J."/>
            <person name="Larimer F."/>
            <person name="Land M."/>
            <person name="Hauser L."/>
            <person name="Kyrpides N."/>
            <person name="Mikhailova N."/>
            <person name="Stolz J.F."/>
            <person name="Dawson A."/>
            <person name="Fisher E."/>
            <person name="Crable B."/>
            <person name="Perera E."/>
            <person name="Lisak J."/>
            <person name="Ranganathan M."/>
            <person name="Basu P."/>
            <person name="Richardson P."/>
        </authorList>
    </citation>
    <scope>NUCLEOTIDE SEQUENCE [LARGE SCALE GENOMIC DNA]</scope>
    <source>
        <strain evidence="5">OhILAs</strain>
    </source>
</reference>
<dbReference type="PANTHER" id="PTHR31302:SF31">
    <property type="entry name" value="PHOSPHODIESTERASE YAEI"/>
    <property type="match status" value="1"/>
</dbReference>
<dbReference type="InterPro" id="IPR004843">
    <property type="entry name" value="Calcineurin-like_PHP"/>
</dbReference>
<evidence type="ECO:0000256" key="1">
    <source>
        <dbReference type="ARBA" id="ARBA00022723"/>
    </source>
</evidence>
<keyword evidence="2" id="KW-0378">Hydrolase</keyword>
<evidence type="ECO:0000313" key="4">
    <source>
        <dbReference type="EMBL" id="ABW17977.1"/>
    </source>
</evidence>
<proteinExistence type="predicted"/>
<accession>A8MLR0</accession>
<gene>
    <name evidence="4" type="ordered locus">Clos_0415</name>
</gene>
<evidence type="ECO:0000256" key="2">
    <source>
        <dbReference type="ARBA" id="ARBA00022801"/>
    </source>
</evidence>
<evidence type="ECO:0000259" key="3">
    <source>
        <dbReference type="Pfam" id="PF00149"/>
    </source>
</evidence>
<dbReference type="GO" id="GO:0046872">
    <property type="term" value="F:metal ion binding"/>
    <property type="evidence" value="ECO:0007669"/>
    <property type="project" value="UniProtKB-KW"/>
</dbReference>
<dbReference type="KEGG" id="aoe:Clos_0415"/>
<dbReference type="GO" id="GO:0008758">
    <property type="term" value="F:UDP-2,3-diacylglucosamine hydrolase activity"/>
    <property type="evidence" value="ECO:0007669"/>
    <property type="project" value="TreeGrafter"/>
</dbReference>
<dbReference type="RefSeq" id="WP_012158292.1">
    <property type="nucleotide sequence ID" value="NC_009922.1"/>
</dbReference>
<dbReference type="STRING" id="350688.Clos_0415"/>
<dbReference type="PANTHER" id="PTHR31302">
    <property type="entry name" value="TRANSMEMBRANE PROTEIN WITH METALLOPHOSPHOESTERASE DOMAIN-RELATED"/>
    <property type="match status" value="1"/>
</dbReference>
<sequence>MNRHIVKGVLAVLAFTIFCVWQNNHIQITEINYENKKIKEDLKGYKIVQISDLHNKRFGKDQKRILNKIKSIHPNMIVITGDLVDSRRTDMEVAMEFVKGAIEIAPVYYVSGNHEIRGRIYEEVKEQLLAVGATVMDNAKTEIEVGNSKIELLGLLDPLYRGRAYLKNNLEELTKEESDTLRILLSHRPNFMEIYAESKVDLVFSGHAHGGQVRLPFLGGMIAPDQGLFPKYTSGTHTIGDTTMVISRGLGNSIVPIRIFNRPEIIVLNLK</sequence>
<dbReference type="EMBL" id="CP000853">
    <property type="protein sequence ID" value="ABW17977.1"/>
    <property type="molecule type" value="Genomic_DNA"/>
</dbReference>
<evidence type="ECO:0000313" key="5">
    <source>
        <dbReference type="Proteomes" id="UP000000269"/>
    </source>
</evidence>